<feature type="domain" description="MobA/VirD2-like nuclease" evidence="2">
    <location>
        <begin position="30"/>
        <end position="155"/>
    </location>
</feature>
<protein>
    <submittedName>
        <fullName evidence="4">Relaxase/mobilization nuclease</fullName>
    </submittedName>
</protein>
<keyword evidence="5" id="KW-1185">Reference proteome</keyword>
<gene>
    <name evidence="4" type="ORF">DespoDRAFT_01177</name>
</gene>
<feature type="domain" description="TraI-like middle" evidence="3">
    <location>
        <begin position="265"/>
        <end position="336"/>
    </location>
</feature>
<dbReference type="eggNOG" id="COG3843">
    <property type="taxonomic scope" value="Bacteria"/>
</dbReference>
<name>I5B0Y0_9BACT</name>
<reference evidence="4 5" key="2">
    <citation type="submission" date="2012-02" db="EMBL/GenBank/DDBJ databases">
        <title>Improved High-Quality Draft sequence of Desulfobacter postgatei 2ac9.</title>
        <authorList>
            <consortium name="US DOE Joint Genome Institute"/>
            <person name="Lucas S."/>
            <person name="Han J."/>
            <person name="Lapidus A."/>
            <person name="Cheng J.-F."/>
            <person name="Goodwin L."/>
            <person name="Pitluck S."/>
            <person name="Peters L."/>
            <person name="Ovchinnikova G."/>
            <person name="Held B."/>
            <person name="Detter J.C."/>
            <person name="Han C."/>
            <person name="Tapia R."/>
            <person name="Land M."/>
            <person name="Hauser L."/>
            <person name="Kyrpides N."/>
            <person name="Ivanova N."/>
            <person name="Pagani I."/>
            <person name="Orellana R."/>
            <person name="Lovley D."/>
            <person name="Woyke T."/>
        </authorList>
    </citation>
    <scope>NUCLEOTIDE SEQUENCE [LARGE SCALE GENOMIC DNA]</scope>
    <source>
        <strain evidence="4 5">2ac9</strain>
    </source>
</reference>
<feature type="compositionally biased region" description="Polar residues" evidence="1">
    <location>
        <begin position="360"/>
        <end position="396"/>
    </location>
</feature>
<feature type="region of interest" description="Disordered" evidence="1">
    <location>
        <begin position="352"/>
        <end position="396"/>
    </location>
</feature>
<evidence type="ECO:0000313" key="4">
    <source>
        <dbReference type="EMBL" id="EIM63143.1"/>
    </source>
</evidence>
<dbReference type="EMBL" id="CM001488">
    <property type="protein sequence ID" value="EIM63143.1"/>
    <property type="molecule type" value="Genomic_DNA"/>
</dbReference>
<evidence type="ECO:0000259" key="3">
    <source>
        <dbReference type="Pfam" id="PF22863"/>
    </source>
</evidence>
<organism evidence="4 5">
    <name type="scientific">Desulfobacter postgatei 2ac9</name>
    <dbReference type="NCBI Taxonomy" id="879212"/>
    <lineage>
        <taxon>Bacteria</taxon>
        <taxon>Pseudomonadati</taxon>
        <taxon>Thermodesulfobacteriota</taxon>
        <taxon>Desulfobacteria</taxon>
        <taxon>Desulfobacterales</taxon>
        <taxon>Desulfobacteraceae</taxon>
        <taxon>Desulfobacter</taxon>
    </lineage>
</organism>
<dbReference type="InterPro" id="IPR005094">
    <property type="entry name" value="Endonuclease_MobA/VirD2"/>
</dbReference>
<evidence type="ECO:0000256" key="1">
    <source>
        <dbReference type="SAM" id="MobiDB-lite"/>
    </source>
</evidence>
<dbReference type="RefSeq" id="WP_004072132.1">
    <property type="nucleotide sequence ID" value="NZ_CM001488.1"/>
</dbReference>
<dbReference type="InterPro" id="IPR054462">
    <property type="entry name" value="TraI_M"/>
</dbReference>
<dbReference type="Pfam" id="PF03432">
    <property type="entry name" value="Relaxase"/>
    <property type="match status" value="1"/>
</dbReference>
<evidence type="ECO:0000259" key="2">
    <source>
        <dbReference type="Pfam" id="PF03432"/>
    </source>
</evidence>
<evidence type="ECO:0000313" key="5">
    <source>
        <dbReference type="Proteomes" id="UP000005778"/>
    </source>
</evidence>
<accession>I5B0Y0</accession>
<dbReference type="AlphaFoldDB" id="I5B0Y0"/>
<dbReference type="Proteomes" id="UP000005778">
    <property type="component" value="Chromosome"/>
</dbReference>
<dbReference type="STRING" id="879212.DespoDRAFT_01177"/>
<reference evidence="4 5" key="1">
    <citation type="submission" date="2011-09" db="EMBL/GenBank/DDBJ databases">
        <authorList>
            <consortium name="US DOE Joint Genome Institute (JGI-PGF)"/>
            <person name="Lucas S."/>
            <person name="Han J."/>
            <person name="Lapidus A."/>
            <person name="Cheng J.-F."/>
            <person name="Goodwin L."/>
            <person name="Pitluck S."/>
            <person name="Peters L."/>
            <person name="Land M.L."/>
            <person name="Hauser L."/>
            <person name="Orellana R."/>
            <person name="Lovley D."/>
            <person name="Woyke T.J."/>
        </authorList>
    </citation>
    <scope>NUCLEOTIDE SEQUENCE [LARGE SCALE GENOMIC DNA]</scope>
    <source>
        <strain evidence="4 5">2ac9</strain>
    </source>
</reference>
<dbReference type="HOGENOM" id="CLU_623655_0_0_7"/>
<feature type="domain" description="TraI-like middle" evidence="3">
    <location>
        <begin position="165"/>
        <end position="245"/>
    </location>
</feature>
<sequence length="515" mass="59674">MISKRIHCEPQNDNIKRLGLYINAGHEGEKLYAKWTAGCYAGQDYGLAIDEIKATQGMNTRTKKEKTYHMVVSFHPEDFKKLSLEDFKNIEKEFAAALGFEDHQRLCGIHINTDNPHMHVAYNMIHKEKYTRHDPFYDYYKRDKTCRILEEKYKLKIDVGVEQQFSDYVKQRQSDVKHAFDNARDWQSLHKELAVYGLTVQMRGNGCILAAIGHKQKDGHHIKLSDFDKNLSRKKLQDRFGSYEKSAGDYEVKEFFQRKPKRENAKAKDFETKTGLKSFDTFVLESKEFIAQAAVKSDTWQDFHRELARIGLEVKPRGAGFVLTDIGGKTKKNSSIPFSKTGMRIAQNGIILEHPKKGDQNNGRDTGQPGNRNTGTQRNTSTCRQPGFSQPGPLSQNNLRKLSQCRLAYHGTGQAEDILSFDARSYRRKPESLRWGNDERLKILGEFEPSKGGYTIENPYKFEPVKKLKSAKEKEAWKIYIREQKQHNYNWIKFNKNFQRFMVKIMECNSAVLKI</sequence>
<proteinExistence type="predicted"/>
<dbReference type="Pfam" id="PF22863">
    <property type="entry name" value="TraI_middle"/>
    <property type="match status" value="2"/>
</dbReference>